<evidence type="ECO:0000313" key="1">
    <source>
        <dbReference type="EMBL" id="QWV92888.1"/>
    </source>
</evidence>
<name>A0ABX8J3B2_9BACT</name>
<organism evidence="1 2">
    <name type="scientific">Geomonas oryzisoli</name>
    <dbReference type="NCBI Taxonomy" id="2847992"/>
    <lineage>
        <taxon>Bacteria</taxon>
        <taxon>Pseudomonadati</taxon>
        <taxon>Thermodesulfobacteriota</taxon>
        <taxon>Desulfuromonadia</taxon>
        <taxon>Geobacterales</taxon>
        <taxon>Geobacteraceae</taxon>
        <taxon>Geomonas</taxon>
    </lineage>
</organism>
<accession>A0ABX8J3B2</accession>
<sequence length="125" mass="14582">MDEYVFKSTGPDPIYMANVNIFFPVLFNLELFKNGWPEDKFGSQSVLQNDVDWYRQMYESGRTGNRPHIAARKSAREHLSERIRKILRYATLMANENDVKALLNSGVVIYKTRKRAHRTAKQVQS</sequence>
<protein>
    <submittedName>
        <fullName evidence="1">Uncharacterized protein</fullName>
    </submittedName>
</protein>
<gene>
    <name evidence="1" type="ORF">KP004_17190</name>
</gene>
<proteinExistence type="predicted"/>
<dbReference type="RefSeq" id="WP_216799645.1">
    <property type="nucleotide sequence ID" value="NZ_CP076723.1"/>
</dbReference>
<reference evidence="1 2" key="1">
    <citation type="submission" date="2021-06" db="EMBL/GenBank/DDBJ databases">
        <title>Gemonas diversity in paddy soil.</title>
        <authorList>
            <person name="Liu G."/>
        </authorList>
    </citation>
    <scope>NUCLEOTIDE SEQUENCE [LARGE SCALE GENOMIC DNA]</scope>
    <source>
        <strain evidence="1 2">RG10</strain>
    </source>
</reference>
<keyword evidence="2" id="KW-1185">Reference proteome</keyword>
<dbReference type="EMBL" id="CP076723">
    <property type="protein sequence ID" value="QWV92888.1"/>
    <property type="molecule type" value="Genomic_DNA"/>
</dbReference>
<evidence type="ECO:0000313" key="2">
    <source>
        <dbReference type="Proteomes" id="UP000683557"/>
    </source>
</evidence>
<dbReference type="Proteomes" id="UP000683557">
    <property type="component" value="Chromosome"/>
</dbReference>